<dbReference type="OrthoDB" id="2311159at2759"/>
<organism evidence="2 4">
    <name type="scientific">Rhizophagus irregularis (strain DAOM 197198w)</name>
    <name type="common">Glomus intraradices</name>
    <dbReference type="NCBI Taxonomy" id="1432141"/>
    <lineage>
        <taxon>Eukaryota</taxon>
        <taxon>Fungi</taxon>
        <taxon>Fungi incertae sedis</taxon>
        <taxon>Mucoromycota</taxon>
        <taxon>Glomeromycotina</taxon>
        <taxon>Glomeromycetes</taxon>
        <taxon>Glomerales</taxon>
        <taxon>Glomeraceae</taxon>
        <taxon>Rhizophagus</taxon>
    </lineage>
</organism>
<reference evidence="2 4" key="1">
    <citation type="submission" date="2014-02" db="EMBL/GenBank/DDBJ databases">
        <title>Single nucleus genome sequencing reveals high similarity among nuclei of an endomycorrhizal fungus.</title>
        <authorList>
            <person name="Lin K."/>
            <person name="Geurts R."/>
            <person name="Zhang Z."/>
            <person name="Limpens E."/>
            <person name="Saunders D.G."/>
            <person name="Mu D."/>
            <person name="Pang E."/>
            <person name="Cao H."/>
            <person name="Cha H."/>
            <person name="Lin T."/>
            <person name="Zhou Q."/>
            <person name="Shang Y."/>
            <person name="Li Y."/>
            <person name="Ivanov S."/>
            <person name="Sharma T."/>
            <person name="Velzen R.V."/>
            <person name="Ruijter N.D."/>
            <person name="Aanen D.K."/>
            <person name="Win J."/>
            <person name="Kamoun S."/>
            <person name="Bisseling T."/>
            <person name="Huang S."/>
        </authorList>
    </citation>
    <scope>NUCLEOTIDE SEQUENCE [LARGE SCALE GENOMIC DNA]</scope>
    <source>
        <strain evidence="2">DAOM 197198w</strain>
        <strain evidence="4">DAOM197198w</strain>
    </source>
</reference>
<evidence type="ECO:0000313" key="4">
    <source>
        <dbReference type="Proteomes" id="UP000022910"/>
    </source>
</evidence>
<dbReference type="EMBL" id="JEMT01012890">
    <property type="protein sequence ID" value="EXX74433.1"/>
    <property type="molecule type" value="Genomic_DNA"/>
</dbReference>
<evidence type="ECO:0000313" key="2">
    <source>
        <dbReference type="EMBL" id="EXX73412.1"/>
    </source>
</evidence>
<dbReference type="AlphaFoldDB" id="A0A015JV01"/>
<feature type="compositionally biased region" description="Polar residues" evidence="1">
    <location>
        <begin position="129"/>
        <end position="141"/>
    </location>
</feature>
<feature type="region of interest" description="Disordered" evidence="1">
    <location>
        <begin position="125"/>
        <end position="147"/>
    </location>
</feature>
<gene>
    <name evidence="3" type="ORF">RirG_051130</name>
    <name evidence="2" type="ORF">RirG_060530</name>
</gene>
<dbReference type="EMBL" id="JEMT01014698">
    <property type="protein sequence ID" value="EXX73412.1"/>
    <property type="molecule type" value="Genomic_DNA"/>
</dbReference>
<keyword evidence="4" id="KW-1185">Reference proteome</keyword>
<dbReference type="Proteomes" id="UP000022910">
    <property type="component" value="Unassembled WGS sequence"/>
</dbReference>
<evidence type="ECO:0000313" key="3">
    <source>
        <dbReference type="EMBL" id="EXX74433.1"/>
    </source>
</evidence>
<accession>A0A015JV01</accession>
<dbReference type="HOGENOM" id="CLU_481583_0_0_1"/>
<proteinExistence type="predicted"/>
<protein>
    <submittedName>
        <fullName evidence="2">Uncharacterized protein</fullName>
    </submittedName>
</protein>
<name>A0A015JV01_RHIIW</name>
<evidence type="ECO:0000256" key="1">
    <source>
        <dbReference type="SAM" id="MobiDB-lite"/>
    </source>
</evidence>
<comment type="caution">
    <text evidence="2">The sequence shown here is derived from an EMBL/GenBank/DDBJ whole genome shotgun (WGS) entry which is preliminary data.</text>
</comment>
<sequence>MIVSNEVCTENFTSSARIIPCTTDQKSFTDRAHVLKPFRCPYCDKNVFTSPFRTEFMELSYSHKSHCACLEKSNTSCLECHTSPECLHMQDFCETVVSSDNRVTSNFVRSNKILFDNSFCQDSRESKSTESIGNTGTSQQKYRVMKKTRSPAYSVNEEIDVSSRKDLAIDNKKNDQKIFSSEEQKFVQEIDLETRKNDWPTVDSTTSSLEHLVDLYRKATEAEITANEAIQKKTLCWYRYANGFIDNAKELTPEGGELFKDMVNQLSEANHETVHKKTQKAIKLYDLSKSKGLEENGNIIAYDTNSDANCTDDSAQRNAANFFVELIGELSDKRDTLVIDPTAEDTPLPQELSPSEFHGSTAILSNKESISVGRCRHCENFCDCPGLAHEVKGIPKECSTNSPEYLNCGPLDYAPLSQFDGTKIGGVEKSTTNAYNKIAVLGSNSHRVMNSKREEDMAKGNISCDKNEDANREDIVLGGLKRPITYANLICAECRTLGSICLNCLVNEYETDFSVDQPLSAKDNEQRHHDRLCFDMDDSDSEIDLFRTGTGYYGQSLFDYYTKPFY</sequence>